<dbReference type="STRING" id="1619308.B5808_03365"/>
<dbReference type="AlphaFoldDB" id="A0A1X9LIN2"/>
<proteinExistence type="predicted"/>
<dbReference type="PANTHER" id="PTHR42788">
    <property type="entry name" value="TAURINE IMPORT ATP-BINDING PROTEIN-RELATED"/>
    <property type="match status" value="1"/>
</dbReference>
<keyword evidence="3 4" id="KW-0067">ATP-binding</keyword>
<name>A0A1X9LIN2_9MICO</name>
<dbReference type="InterPro" id="IPR003439">
    <property type="entry name" value="ABC_transporter-like_ATP-bd"/>
</dbReference>
<keyword evidence="2" id="KW-0547">Nucleotide-binding</keyword>
<dbReference type="Proteomes" id="UP000192775">
    <property type="component" value="Chromosome"/>
</dbReference>
<dbReference type="SUPFAM" id="SSF52540">
    <property type="entry name" value="P-loop containing nucleoside triphosphate hydrolases"/>
    <property type="match status" value="1"/>
</dbReference>
<dbReference type="PROSITE" id="PS50893">
    <property type="entry name" value="ABC_TRANSPORTER_2"/>
    <property type="match status" value="1"/>
</dbReference>
<dbReference type="Pfam" id="PF00005">
    <property type="entry name" value="ABC_tran"/>
    <property type="match status" value="1"/>
</dbReference>
<evidence type="ECO:0000256" key="3">
    <source>
        <dbReference type="ARBA" id="ARBA00022840"/>
    </source>
</evidence>
<evidence type="ECO:0000256" key="2">
    <source>
        <dbReference type="ARBA" id="ARBA00022741"/>
    </source>
</evidence>
<protein>
    <submittedName>
        <fullName evidence="4">ABC transporter ATP-binding protein</fullName>
    </submittedName>
</protein>
<dbReference type="Gene3D" id="3.40.50.300">
    <property type="entry name" value="P-loop containing nucleotide triphosphate hydrolases"/>
    <property type="match status" value="1"/>
</dbReference>
<dbReference type="InterPro" id="IPR003593">
    <property type="entry name" value="AAA+_ATPase"/>
</dbReference>
<sequence>MSQHTATPESVAERAVTPSPDAAVPLTGAVSFAAVSKVYDNGFTALDGISLEVGVGEIVTLVGPSGCGKTTVIRMAAGLTSVSSGEIARSTDRIAYVFQDATLLPWKTVRRNVELVAKLGKVPPDVRARRATDAIRAVELERFESALPRQLSGGMRMRVSLARAMAADAELMFMDEPFAALDEFTREEMQQRLLDLWRAERFSAMFITHSIREAVLLGHRIVVMDAHPGRIVDVVTSPHPPTEDRDDHERALALRETEERVSGLLAEGRGRR</sequence>
<dbReference type="PANTHER" id="PTHR42788:SF13">
    <property type="entry name" value="ALIPHATIC SULFONATES IMPORT ATP-BINDING PROTEIN SSUB"/>
    <property type="match status" value="1"/>
</dbReference>
<dbReference type="KEGG" id="cphy:B5808_03365"/>
<keyword evidence="1" id="KW-0813">Transport</keyword>
<evidence type="ECO:0000313" key="5">
    <source>
        <dbReference type="Proteomes" id="UP000192775"/>
    </source>
</evidence>
<evidence type="ECO:0000256" key="1">
    <source>
        <dbReference type="ARBA" id="ARBA00022448"/>
    </source>
</evidence>
<gene>
    <name evidence="4" type="ORF">B5808_03365</name>
</gene>
<dbReference type="GO" id="GO:0005524">
    <property type="term" value="F:ATP binding"/>
    <property type="evidence" value="ECO:0007669"/>
    <property type="project" value="UniProtKB-KW"/>
</dbReference>
<dbReference type="GO" id="GO:0016887">
    <property type="term" value="F:ATP hydrolysis activity"/>
    <property type="evidence" value="ECO:0007669"/>
    <property type="project" value="InterPro"/>
</dbReference>
<reference evidence="4 5" key="1">
    <citation type="submission" date="2017-04" db="EMBL/GenBank/DDBJ databases">
        <authorList>
            <person name="Afonso C.L."/>
            <person name="Miller P.J."/>
            <person name="Scott M.A."/>
            <person name="Spackman E."/>
            <person name="Goraichik I."/>
            <person name="Dimitrov K.M."/>
            <person name="Suarez D.L."/>
            <person name="Swayne D.E."/>
        </authorList>
    </citation>
    <scope>NUCLEOTIDE SEQUENCE [LARGE SCALE GENOMIC DNA]</scope>
    <source>
        <strain evidence="5">XA(T)</strain>
    </source>
</reference>
<dbReference type="CDD" id="cd03293">
    <property type="entry name" value="ABC_NrtD_SsuB_transporters"/>
    <property type="match status" value="1"/>
</dbReference>
<dbReference type="SMART" id="SM00382">
    <property type="entry name" value="AAA"/>
    <property type="match status" value="1"/>
</dbReference>
<dbReference type="InterPro" id="IPR017871">
    <property type="entry name" value="ABC_transporter-like_CS"/>
</dbReference>
<organism evidence="4 5">
    <name type="scientific">Cnuibacter physcomitrellae</name>
    <dbReference type="NCBI Taxonomy" id="1619308"/>
    <lineage>
        <taxon>Bacteria</taxon>
        <taxon>Bacillati</taxon>
        <taxon>Actinomycetota</taxon>
        <taxon>Actinomycetes</taxon>
        <taxon>Micrococcales</taxon>
        <taxon>Microbacteriaceae</taxon>
        <taxon>Cnuibacter</taxon>
    </lineage>
</organism>
<dbReference type="EMBL" id="CP020715">
    <property type="protein sequence ID" value="ARJ04372.1"/>
    <property type="molecule type" value="Genomic_DNA"/>
</dbReference>
<dbReference type="InterPro" id="IPR050166">
    <property type="entry name" value="ABC_transporter_ATP-bind"/>
</dbReference>
<evidence type="ECO:0000313" key="4">
    <source>
        <dbReference type="EMBL" id="ARJ04372.1"/>
    </source>
</evidence>
<dbReference type="RefSeq" id="WP_085018417.1">
    <property type="nucleotide sequence ID" value="NZ_BMHD01000001.1"/>
</dbReference>
<accession>A0A1X9LIN2</accession>
<dbReference type="InterPro" id="IPR027417">
    <property type="entry name" value="P-loop_NTPase"/>
</dbReference>
<dbReference type="PROSITE" id="PS00211">
    <property type="entry name" value="ABC_TRANSPORTER_1"/>
    <property type="match status" value="1"/>
</dbReference>
<keyword evidence="5" id="KW-1185">Reference proteome</keyword>